<comment type="caution">
    <text evidence="1">The sequence shown here is derived from an EMBL/GenBank/DDBJ whole genome shotgun (WGS) entry which is preliminary data.</text>
</comment>
<reference evidence="1" key="1">
    <citation type="journal article" date="2015" name="Nature">
        <title>Complex archaea that bridge the gap between prokaryotes and eukaryotes.</title>
        <authorList>
            <person name="Spang A."/>
            <person name="Saw J.H."/>
            <person name="Jorgensen S.L."/>
            <person name="Zaremba-Niedzwiedzka K."/>
            <person name="Martijn J."/>
            <person name="Lind A.E."/>
            <person name="van Eijk R."/>
            <person name="Schleper C."/>
            <person name="Guy L."/>
            <person name="Ettema T.J."/>
        </authorList>
    </citation>
    <scope>NUCLEOTIDE SEQUENCE</scope>
</reference>
<name>A0A0F9R8G1_9ZZZZ</name>
<protein>
    <submittedName>
        <fullName evidence="1">Uncharacterized protein</fullName>
    </submittedName>
</protein>
<evidence type="ECO:0000313" key="1">
    <source>
        <dbReference type="EMBL" id="KKN21496.1"/>
    </source>
</evidence>
<dbReference type="AlphaFoldDB" id="A0A0F9R8G1"/>
<proteinExistence type="predicted"/>
<dbReference type="EMBL" id="LAZR01003143">
    <property type="protein sequence ID" value="KKN21496.1"/>
    <property type="molecule type" value="Genomic_DNA"/>
</dbReference>
<sequence>MSTILYIIVYILVTSSKEMAGISNHTSSLYPQHPKTNIFYISPLSPLGSNAHYTNWYIFLKINGSGIFTNQLDSGIIT</sequence>
<gene>
    <name evidence="1" type="ORF">LCGC14_0924790</name>
</gene>
<accession>A0A0F9R8G1</accession>
<organism evidence="1">
    <name type="scientific">marine sediment metagenome</name>
    <dbReference type="NCBI Taxonomy" id="412755"/>
    <lineage>
        <taxon>unclassified sequences</taxon>
        <taxon>metagenomes</taxon>
        <taxon>ecological metagenomes</taxon>
    </lineage>
</organism>